<reference evidence="8 9" key="1">
    <citation type="submission" date="2024-04" db="EMBL/GenBank/DDBJ databases">
        <title>Flavobacterium sp. DGU11 16S ribosomal RNA gene Genome sequencing and assembly.</title>
        <authorList>
            <person name="Park S."/>
        </authorList>
    </citation>
    <scope>NUCLEOTIDE SEQUENCE [LARGE SCALE GENOMIC DNA]</scope>
    <source>
        <strain evidence="8 9">DGU11</strain>
    </source>
</reference>
<comment type="subcellular location">
    <subcellularLocation>
        <location evidence="1">Cell membrane</location>
        <topology evidence="1">Multi-pass membrane protein</topology>
    </subcellularLocation>
</comment>
<dbReference type="PANTHER" id="PTHR43124">
    <property type="entry name" value="PURINE EFFLUX PUMP PBUE"/>
    <property type="match status" value="1"/>
</dbReference>
<dbReference type="InterPro" id="IPR020846">
    <property type="entry name" value="MFS_dom"/>
</dbReference>
<feature type="transmembrane region" description="Helical" evidence="6">
    <location>
        <begin position="347"/>
        <end position="369"/>
    </location>
</feature>
<feature type="transmembrane region" description="Helical" evidence="6">
    <location>
        <begin position="220"/>
        <end position="242"/>
    </location>
</feature>
<dbReference type="InterPro" id="IPR050189">
    <property type="entry name" value="MFS_Efflux_Transporters"/>
</dbReference>
<feature type="transmembrane region" description="Helical" evidence="6">
    <location>
        <begin position="172"/>
        <end position="199"/>
    </location>
</feature>
<feature type="transmembrane region" description="Helical" evidence="6">
    <location>
        <begin position="109"/>
        <end position="132"/>
    </location>
</feature>
<dbReference type="PROSITE" id="PS50850">
    <property type="entry name" value="MFS"/>
    <property type="match status" value="1"/>
</dbReference>
<keyword evidence="3 6" id="KW-0812">Transmembrane</keyword>
<protein>
    <submittedName>
        <fullName evidence="8">MFS transporter</fullName>
    </submittedName>
</protein>
<dbReference type="PANTHER" id="PTHR43124:SF3">
    <property type="entry name" value="CHLORAMPHENICOL EFFLUX PUMP RV0191"/>
    <property type="match status" value="1"/>
</dbReference>
<proteinExistence type="predicted"/>
<keyword evidence="5 6" id="KW-0472">Membrane</keyword>
<gene>
    <name evidence="8" type="ORF">AAEO56_17745</name>
</gene>
<organism evidence="8 9">
    <name type="scientific">Flavobacterium arundinis</name>
    <dbReference type="NCBI Taxonomy" id="3139143"/>
    <lineage>
        <taxon>Bacteria</taxon>
        <taxon>Pseudomonadati</taxon>
        <taxon>Bacteroidota</taxon>
        <taxon>Flavobacteriia</taxon>
        <taxon>Flavobacteriales</taxon>
        <taxon>Flavobacteriaceae</taxon>
        <taxon>Flavobacterium</taxon>
    </lineage>
</organism>
<feature type="transmembrane region" description="Helical" evidence="6">
    <location>
        <begin position="254"/>
        <end position="272"/>
    </location>
</feature>
<dbReference type="SUPFAM" id="SSF103473">
    <property type="entry name" value="MFS general substrate transporter"/>
    <property type="match status" value="1"/>
</dbReference>
<feature type="domain" description="Major facilitator superfamily (MFS) profile" evidence="7">
    <location>
        <begin position="16"/>
        <end position="405"/>
    </location>
</feature>
<name>A0ABU9I116_9FLAO</name>
<dbReference type="InterPro" id="IPR011701">
    <property type="entry name" value="MFS"/>
</dbReference>
<sequence>MEQPIATPLSGYQKFVIFILAITQFTVILDFMVMSPLGDILMKSLKMEPSQFGIAVSAYAFSAGASGLLTAGFADKFDRKKLLVFFYTGFIIGTILCGIVDTYELLVAARIFTGLFGGVIGSISMAIVADIFEIQQRGRVMGFLQMGFGASQVLGIPIGLYLANAWNWHTPFLWIGVMAAIVAVLIAVKLKPVTAHLAIKRDKTAFKHLLHTLMNKDYRIGFTATALLSIGGFMMMPFGSAFAINNLGITNHQLPMLFMVAGISTLIIMPFVGKLSDKIDKFKLFAIACIWMIAVVLIYTKLETTPLWLVMVFNVMMMIGIMGRMVPSTALVTGVPEMQDRGAFMSINSSLQQIAGGIAAAFAGTIVVQKTQYSPLEHYDTLGYIVSGITLISIFLMYRVSRMVKRRMQSPTVQAVKTDGPEISLKKI</sequence>
<evidence type="ECO:0000256" key="1">
    <source>
        <dbReference type="ARBA" id="ARBA00004651"/>
    </source>
</evidence>
<evidence type="ECO:0000259" key="7">
    <source>
        <dbReference type="PROSITE" id="PS50850"/>
    </source>
</evidence>
<dbReference type="EMBL" id="JBBYHR010000011">
    <property type="protein sequence ID" value="MEL1246122.1"/>
    <property type="molecule type" value="Genomic_DNA"/>
</dbReference>
<dbReference type="InterPro" id="IPR036259">
    <property type="entry name" value="MFS_trans_sf"/>
</dbReference>
<evidence type="ECO:0000256" key="3">
    <source>
        <dbReference type="ARBA" id="ARBA00022692"/>
    </source>
</evidence>
<feature type="transmembrane region" description="Helical" evidence="6">
    <location>
        <begin position="381"/>
        <end position="400"/>
    </location>
</feature>
<evidence type="ECO:0000256" key="2">
    <source>
        <dbReference type="ARBA" id="ARBA00022475"/>
    </source>
</evidence>
<accession>A0ABU9I116</accession>
<keyword evidence="9" id="KW-1185">Reference proteome</keyword>
<evidence type="ECO:0000256" key="4">
    <source>
        <dbReference type="ARBA" id="ARBA00022989"/>
    </source>
</evidence>
<feature type="transmembrane region" description="Helical" evidence="6">
    <location>
        <begin position="82"/>
        <end position="103"/>
    </location>
</feature>
<dbReference type="CDD" id="cd17324">
    <property type="entry name" value="MFS_NepI_like"/>
    <property type="match status" value="1"/>
</dbReference>
<feature type="transmembrane region" description="Helical" evidence="6">
    <location>
        <begin position="144"/>
        <end position="166"/>
    </location>
</feature>
<dbReference type="RefSeq" id="WP_341698416.1">
    <property type="nucleotide sequence ID" value="NZ_JBBYHR010000011.1"/>
</dbReference>
<dbReference type="Gene3D" id="1.20.1250.20">
    <property type="entry name" value="MFS general substrate transporter like domains"/>
    <property type="match status" value="1"/>
</dbReference>
<evidence type="ECO:0000313" key="9">
    <source>
        <dbReference type="Proteomes" id="UP001464555"/>
    </source>
</evidence>
<feature type="transmembrane region" description="Helical" evidence="6">
    <location>
        <begin position="12"/>
        <end position="32"/>
    </location>
</feature>
<comment type="caution">
    <text evidence="8">The sequence shown here is derived from an EMBL/GenBank/DDBJ whole genome shotgun (WGS) entry which is preliminary data.</text>
</comment>
<feature type="transmembrane region" description="Helical" evidence="6">
    <location>
        <begin position="308"/>
        <end position="326"/>
    </location>
</feature>
<feature type="transmembrane region" description="Helical" evidence="6">
    <location>
        <begin position="52"/>
        <end position="70"/>
    </location>
</feature>
<keyword evidence="4 6" id="KW-1133">Transmembrane helix</keyword>
<evidence type="ECO:0000313" key="8">
    <source>
        <dbReference type="EMBL" id="MEL1246122.1"/>
    </source>
</evidence>
<evidence type="ECO:0000256" key="6">
    <source>
        <dbReference type="SAM" id="Phobius"/>
    </source>
</evidence>
<feature type="transmembrane region" description="Helical" evidence="6">
    <location>
        <begin position="284"/>
        <end position="302"/>
    </location>
</feature>
<keyword evidence="2" id="KW-1003">Cell membrane</keyword>
<evidence type="ECO:0000256" key="5">
    <source>
        <dbReference type="ARBA" id="ARBA00023136"/>
    </source>
</evidence>
<dbReference type="Pfam" id="PF07690">
    <property type="entry name" value="MFS_1"/>
    <property type="match status" value="2"/>
</dbReference>
<dbReference type="Proteomes" id="UP001464555">
    <property type="component" value="Unassembled WGS sequence"/>
</dbReference>